<dbReference type="InterPro" id="IPR012854">
    <property type="entry name" value="Cu_amine_oxidase-like_N"/>
</dbReference>
<comment type="caution">
    <text evidence="3">The sequence shown here is derived from an EMBL/GenBank/DDBJ whole genome shotgun (WGS) entry which is preliminary data.</text>
</comment>
<sequence length="309" mass="33837">MKQTGIKKIVFVLLIIFLLCPSAVFGAESVYQIDAMEPEDPALWQAGTLTGFGGTAVMEGKGASGAAGTWKIETQPGAYYVSWWNAISDAGCPAATLTLKSAEIEQKYELPQNQGVSGWLELGMIQLSDGKLTVHIAGTSGKVLASAVRLNIIDGYEAMTALMFQRNPNLAAMKINSPVLFQNSRKIQVQPPVLIEDTTWVPLRILSEGLGYSVEWDGQHQKIFMQSGDTTLLFTIGSSEYTKNGETYEMPFAPFLQEDITMVPLRLVSESMGQLVFWHESGMILVGDEVPFDTETDAKFLDTLQMAFS</sequence>
<feature type="domain" description="Copper amine oxidase-like N-terminal" evidence="2">
    <location>
        <begin position="185"/>
        <end position="281"/>
    </location>
</feature>
<dbReference type="InterPro" id="IPR036582">
    <property type="entry name" value="Mao_N_sf"/>
</dbReference>
<dbReference type="SUPFAM" id="SSF55383">
    <property type="entry name" value="Copper amine oxidase, domain N"/>
    <property type="match status" value="1"/>
</dbReference>
<keyword evidence="4" id="KW-1185">Reference proteome</keyword>
<proteinExistence type="predicted"/>
<dbReference type="RefSeq" id="WP_226391541.1">
    <property type="nucleotide sequence ID" value="NZ_JADCKB010000001.1"/>
</dbReference>
<dbReference type="Proteomes" id="UP000806542">
    <property type="component" value="Unassembled WGS sequence"/>
</dbReference>
<evidence type="ECO:0000259" key="2">
    <source>
        <dbReference type="Pfam" id="PF07833"/>
    </source>
</evidence>
<gene>
    <name evidence="3" type="ORF">INF28_00710</name>
</gene>
<feature type="chain" id="PRO_5039616183" evidence="1">
    <location>
        <begin position="27"/>
        <end position="309"/>
    </location>
</feature>
<name>A0A9D5LWI1_9FIRM</name>
<reference evidence="3" key="1">
    <citation type="submission" date="2020-10" db="EMBL/GenBank/DDBJ databases">
        <title>ChiBAC.</title>
        <authorList>
            <person name="Zenner C."/>
            <person name="Hitch T.C.A."/>
            <person name="Clavel T."/>
        </authorList>
    </citation>
    <scope>NUCLEOTIDE SEQUENCE</scope>
    <source>
        <strain evidence="3">DSM 107454</strain>
    </source>
</reference>
<dbReference type="Gene3D" id="3.30.457.10">
    <property type="entry name" value="Copper amine oxidase-like, N-terminal domain"/>
    <property type="match status" value="1"/>
</dbReference>
<dbReference type="AlphaFoldDB" id="A0A9D5LWI1"/>
<evidence type="ECO:0000313" key="3">
    <source>
        <dbReference type="EMBL" id="MBE5038988.1"/>
    </source>
</evidence>
<dbReference type="Pfam" id="PF07833">
    <property type="entry name" value="Cu_amine_oxidN1"/>
    <property type="match status" value="1"/>
</dbReference>
<organism evidence="3 4">
    <name type="scientific">Ructibacterium gallinarum</name>
    <dbReference type="NCBI Taxonomy" id="2779355"/>
    <lineage>
        <taxon>Bacteria</taxon>
        <taxon>Bacillati</taxon>
        <taxon>Bacillota</taxon>
        <taxon>Clostridia</taxon>
        <taxon>Eubacteriales</taxon>
        <taxon>Oscillospiraceae</taxon>
        <taxon>Ructibacterium</taxon>
    </lineage>
</organism>
<evidence type="ECO:0000256" key="1">
    <source>
        <dbReference type="SAM" id="SignalP"/>
    </source>
</evidence>
<protein>
    <submittedName>
        <fullName evidence="3">Copper amine oxidase N-terminal domain-containing protein</fullName>
    </submittedName>
</protein>
<accession>A0A9D5LWI1</accession>
<evidence type="ECO:0000313" key="4">
    <source>
        <dbReference type="Proteomes" id="UP000806542"/>
    </source>
</evidence>
<feature type="signal peptide" evidence="1">
    <location>
        <begin position="1"/>
        <end position="26"/>
    </location>
</feature>
<dbReference type="EMBL" id="JADCKB010000001">
    <property type="protein sequence ID" value="MBE5038988.1"/>
    <property type="molecule type" value="Genomic_DNA"/>
</dbReference>
<keyword evidence="1" id="KW-0732">Signal</keyword>